<dbReference type="Pfam" id="PF00575">
    <property type="entry name" value="S1"/>
    <property type="match status" value="1"/>
</dbReference>
<dbReference type="InterPro" id="IPR035104">
    <property type="entry name" value="Ribosomal_protein_S1-like"/>
</dbReference>
<dbReference type="Proteomes" id="UP000885806">
    <property type="component" value="Unassembled WGS sequence"/>
</dbReference>
<protein>
    <submittedName>
        <fullName evidence="2">S1 RNA-binding domain-containing protein</fullName>
    </submittedName>
</protein>
<dbReference type="GO" id="GO:0003676">
    <property type="term" value="F:nucleic acid binding"/>
    <property type="evidence" value="ECO:0007669"/>
    <property type="project" value="InterPro"/>
</dbReference>
<proteinExistence type="predicted"/>
<comment type="caution">
    <text evidence="2">The sequence shown here is derived from an EMBL/GenBank/DDBJ whole genome shotgun (WGS) entry which is preliminary data.</text>
</comment>
<name>A0A7V5U178_9PROT</name>
<dbReference type="SMART" id="SM00316">
    <property type="entry name" value="S1"/>
    <property type="match status" value="1"/>
</dbReference>
<dbReference type="AlphaFoldDB" id="A0A7V5U178"/>
<dbReference type="PRINTS" id="PR00681">
    <property type="entry name" value="RIBOSOMALS1"/>
</dbReference>
<dbReference type="InterPro" id="IPR012340">
    <property type="entry name" value="NA-bd_OB-fold"/>
</dbReference>
<sequence>MSTAQDTLNPTTEDFAAMLDASFEANAIKEGGVVTGTVTGIEKDIVIVDVGLKTEGRIPLREFFEPGKDETVKVGDKVEIYLERIENALGDAVLSRDKARREESWLKLVKFHENKEPVQGAIVGRVKGGFTVDLG</sequence>
<accession>A0A7V5U178</accession>
<dbReference type="PROSITE" id="PS50126">
    <property type="entry name" value="S1"/>
    <property type="match status" value="1"/>
</dbReference>
<feature type="domain" description="S1 motif" evidence="1">
    <location>
        <begin position="31"/>
        <end position="97"/>
    </location>
</feature>
<feature type="non-terminal residue" evidence="2">
    <location>
        <position position="135"/>
    </location>
</feature>
<dbReference type="Gene3D" id="2.40.50.140">
    <property type="entry name" value="Nucleic acid-binding proteins"/>
    <property type="match status" value="1"/>
</dbReference>
<evidence type="ECO:0000313" key="2">
    <source>
        <dbReference type="EMBL" id="HHI88844.1"/>
    </source>
</evidence>
<dbReference type="EMBL" id="DROP01000183">
    <property type="protein sequence ID" value="HHI88844.1"/>
    <property type="molecule type" value="Genomic_DNA"/>
</dbReference>
<dbReference type="InterPro" id="IPR003029">
    <property type="entry name" value="S1_domain"/>
</dbReference>
<dbReference type="SUPFAM" id="SSF50249">
    <property type="entry name" value="Nucleic acid-binding proteins"/>
    <property type="match status" value="1"/>
</dbReference>
<gene>
    <name evidence="2" type="ORF">ENK01_02730</name>
</gene>
<evidence type="ECO:0000259" key="1">
    <source>
        <dbReference type="PROSITE" id="PS50126"/>
    </source>
</evidence>
<reference evidence="2" key="1">
    <citation type="journal article" date="2020" name="mSystems">
        <title>Genome- and Community-Level Interaction Insights into Carbon Utilization and Element Cycling Functions of Hydrothermarchaeota in Hydrothermal Sediment.</title>
        <authorList>
            <person name="Zhou Z."/>
            <person name="Liu Y."/>
            <person name="Xu W."/>
            <person name="Pan J."/>
            <person name="Luo Z.H."/>
            <person name="Li M."/>
        </authorList>
    </citation>
    <scope>NUCLEOTIDE SEQUENCE [LARGE SCALE GENOMIC DNA]</scope>
    <source>
        <strain evidence="2">HyVt-538</strain>
    </source>
</reference>
<organism evidence="2">
    <name type="scientific">Hellea balneolensis</name>
    <dbReference type="NCBI Taxonomy" id="287478"/>
    <lineage>
        <taxon>Bacteria</taxon>
        <taxon>Pseudomonadati</taxon>
        <taxon>Pseudomonadota</taxon>
        <taxon>Alphaproteobacteria</taxon>
        <taxon>Maricaulales</taxon>
        <taxon>Robiginitomaculaceae</taxon>
        <taxon>Hellea</taxon>
    </lineage>
</organism>